<comment type="caution">
    <text evidence="2">The sequence shown here is derived from an EMBL/GenBank/DDBJ whole genome shotgun (WGS) entry which is preliminary data.</text>
</comment>
<keyword evidence="1" id="KW-0472">Membrane</keyword>
<feature type="transmembrane region" description="Helical" evidence="1">
    <location>
        <begin position="78"/>
        <end position="100"/>
    </location>
</feature>
<feature type="transmembrane region" description="Helical" evidence="1">
    <location>
        <begin position="184"/>
        <end position="202"/>
    </location>
</feature>
<feature type="transmembrane region" description="Helical" evidence="1">
    <location>
        <begin position="265"/>
        <end position="284"/>
    </location>
</feature>
<feature type="transmembrane region" description="Helical" evidence="1">
    <location>
        <begin position="222"/>
        <end position="239"/>
    </location>
</feature>
<dbReference type="EMBL" id="JAUSQU010000001">
    <property type="protein sequence ID" value="MDP9848346.1"/>
    <property type="molecule type" value="Genomic_DNA"/>
</dbReference>
<gene>
    <name evidence="2" type="ORF">J2853_007557</name>
</gene>
<reference evidence="2 3" key="1">
    <citation type="submission" date="2023-07" db="EMBL/GenBank/DDBJ databases">
        <title>Sequencing the genomes of 1000 actinobacteria strains.</title>
        <authorList>
            <person name="Klenk H.-P."/>
        </authorList>
    </citation>
    <scope>NUCLEOTIDE SEQUENCE [LARGE SCALE GENOMIC DNA]</scope>
    <source>
        <strain evidence="2 3">DSM 46740</strain>
    </source>
</reference>
<name>A0ABT9QPQ0_9ACTN</name>
<evidence type="ECO:0000313" key="2">
    <source>
        <dbReference type="EMBL" id="MDP9848346.1"/>
    </source>
</evidence>
<keyword evidence="1" id="KW-0812">Transmembrane</keyword>
<keyword evidence="1" id="KW-1133">Transmembrane helix</keyword>
<proteinExistence type="predicted"/>
<protein>
    <submittedName>
        <fullName evidence="2">Uncharacterized protein</fullName>
    </submittedName>
</protein>
<feature type="transmembrane region" description="Helical" evidence="1">
    <location>
        <begin position="112"/>
        <end position="132"/>
    </location>
</feature>
<evidence type="ECO:0000313" key="3">
    <source>
        <dbReference type="Proteomes" id="UP001225356"/>
    </source>
</evidence>
<dbReference type="Proteomes" id="UP001225356">
    <property type="component" value="Unassembled WGS sequence"/>
</dbReference>
<sequence>MRLCAVSGSDPYLVESPSWELPFWAQLLLPVVLAGLVLRAPRRTTLTAVSAIGAVLAPALLTAILLPGTDPCTGRELAVVLPWPLIVCYSVATVSLVLTARSPLSRTEGGGILWALAVAAAAWTATTCRFPTVTDDFPAPGLRYGTLESPWDTLEAWVFGADVAGLPVVIVALAAAATGASARWGRSAGAGAGALLVVFALIDAVMQFSRYESDFQTHPVDLVRWPLLLAAVLVVATTWRRREPVFVTGVARSLRNKIPGRPKDLAVLVVIVVAAAWLVVSSFTPTSP</sequence>
<accession>A0ABT9QPQ0</accession>
<feature type="transmembrane region" description="Helical" evidence="1">
    <location>
        <begin position="45"/>
        <end position="66"/>
    </location>
</feature>
<evidence type="ECO:0000256" key="1">
    <source>
        <dbReference type="SAM" id="Phobius"/>
    </source>
</evidence>
<organism evidence="2 3">
    <name type="scientific">Streptosporangium lutulentum</name>
    <dbReference type="NCBI Taxonomy" id="1461250"/>
    <lineage>
        <taxon>Bacteria</taxon>
        <taxon>Bacillati</taxon>
        <taxon>Actinomycetota</taxon>
        <taxon>Actinomycetes</taxon>
        <taxon>Streptosporangiales</taxon>
        <taxon>Streptosporangiaceae</taxon>
        <taxon>Streptosporangium</taxon>
    </lineage>
</organism>
<feature type="transmembrane region" description="Helical" evidence="1">
    <location>
        <begin position="156"/>
        <end position="177"/>
    </location>
</feature>
<feature type="transmembrane region" description="Helical" evidence="1">
    <location>
        <begin position="21"/>
        <end position="38"/>
    </location>
</feature>
<dbReference type="RefSeq" id="WP_307565582.1">
    <property type="nucleotide sequence ID" value="NZ_JAUSQU010000001.1"/>
</dbReference>
<keyword evidence="3" id="KW-1185">Reference proteome</keyword>